<sequence length="554" mass="57701">MTTPEIILDGAHLCADDVVAIARSGAKVALADSARAALGATREYIETNWLNDAAPLMYAFNTGVGALKSQRIAPDEIATFQASLVRSHSAGTGEPMPHEVVRAMMALRVNAFASNHSGVRVAIVDRLIAMLNAGITPVIASKGSVGASGDLAPLALMSGAMMGLPQSRVAYRGEVMPAARAFELAGLAPTIDVQAKDATALINGATASLAYAVLAASDARKLLTSATISMVLSLEALRGELSCFEARVMQARPHRGQRDVAAAIRQLVAGSLRCTEPARQIRLRGTPGLDPALAGTPHEPPLAPRIQDVYSLRCVPQVHGPVLEALDYIDVILATEMNSATDNPLIFPEDEGYAIVSGGHFHGQYIAQAMDLLALAVTDLSAICDRRSARLVDPACNFGLPGNLIAERPGINTGFSVVQSLGTGLVLENVGLCGPASATSLPAKGNTEDHISNSCFAARRTRTVVENAQAVVTVEMLLAAQALDLAEPDLRAYPVGQGTAAAWSAIRAVVPAMLGDDRWVHDDIALLQSRVADGSLAAAVQSACGPLWSAQGAA</sequence>
<dbReference type="CDD" id="cd00332">
    <property type="entry name" value="PAL-HAL"/>
    <property type="match status" value="1"/>
</dbReference>
<evidence type="ECO:0000256" key="1">
    <source>
        <dbReference type="ARBA" id="ARBA00023239"/>
    </source>
</evidence>
<organism evidence="2 3">
    <name type="scientific">Achromobacter deleyi</name>
    <dbReference type="NCBI Taxonomy" id="1353891"/>
    <lineage>
        <taxon>Bacteria</taxon>
        <taxon>Pseudomonadati</taxon>
        <taxon>Pseudomonadota</taxon>
        <taxon>Betaproteobacteria</taxon>
        <taxon>Burkholderiales</taxon>
        <taxon>Alcaligenaceae</taxon>
        <taxon>Achromobacter</taxon>
    </lineage>
</organism>
<dbReference type="InterPro" id="IPR024083">
    <property type="entry name" value="Fumarase/histidase_N"/>
</dbReference>
<proteinExistence type="predicted"/>
<dbReference type="AlphaFoldDB" id="A0A6S7AAT7"/>
<dbReference type="Gene3D" id="1.10.275.10">
    <property type="entry name" value="Fumarase/aspartase (N-terminal domain)"/>
    <property type="match status" value="1"/>
</dbReference>
<dbReference type="GO" id="GO:0004397">
    <property type="term" value="F:histidine ammonia-lyase activity"/>
    <property type="evidence" value="ECO:0007669"/>
    <property type="project" value="UniProtKB-EC"/>
</dbReference>
<dbReference type="Gene3D" id="1.20.200.10">
    <property type="entry name" value="Fumarase/aspartase (Central domain)"/>
    <property type="match status" value="1"/>
</dbReference>
<dbReference type="Proteomes" id="UP000494111">
    <property type="component" value="Unassembled WGS sequence"/>
</dbReference>
<evidence type="ECO:0000313" key="2">
    <source>
        <dbReference type="EMBL" id="CAB3723110.1"/>
    </source>
</evidence>
<dbReference type="Pfam" id="PF00221">
    <property type="entry name" value="Lyase_aromatic"/>
    <property type="match status" value="1"/>
</dbReference>
<dbReference type="EMBL" id="CADIJO010000015">
    <property type="protein sequence ID" value="CAB3723110.1"/>
    <property type="molecule type" value="Genomic_DNA"/>
</dbReference>
<dbReference type="PROSITE" id="PS00488">
    <property type="entry name" value="PAL_HISTIDASE"/>
    <property type="match status" value="1"/>
</dbReference>
<name>A0A6S7AAT7_9BURK</name>
<dbReference type="SUPFAM" id="SSF48557">
    <property type="entry name" value="L-aspartase-like"/>
    <property type="match status" value="1"/>
</dbReference>
<gene>
    <name evidence="2" type="primary">hutH_3</name>
    <name evidence="2" type="ORF">LMG3458_04143</name>
</gene>
<accession>A0A6S7AAT7</accession>
<dbReference type="RefSeq" id="WP_175193761.1">
    <property type="nucleotide sequence ID" value="NZ_CADIJO010000015.1"/>
</dbReference>
<dbReference type="InterPro" id="IPR008948">
    <property type="entry name" value="L-Aspartase-like"/>
</dbReference>
<dbReference type="PANTHER" id="PTHR10362">
    <property type="entry name" value="HISTIDINE AMMONIA-LYASE"/>
    <property type="match status" value="1"/>
</dbReference>
<protein>
    <submittedName>
        <fullName evidence="2">Histidine ammonia-lyase</fullName>
        <ecNumber evidence="2">4.3.1.3</ecNumber>
    </submittedName>
</protein>
<evidence type="ECO:0000313" key="3">
    <source>
        <dbReference type="Proteomes" id="UP000494111"/>
    </source>
</evidence>
<reference evidence="2 3" key="1">
    <citation type="submission" date="2020-04" db="EMBL/GenBank/DDBJ databases">
        <authorList>
            <person name="De Canck E."/>
        </authorList>
    </citation>
    <scope>NUCLEOTIDE SEQUENCE [LARGE SCALE GENOMIC DNA]</scope>
    <source>
        <strain evidence="2 3">LMG 3458</strain>
    </source>
</reference>
<dbReference type="InterPro" id="IPR001106">
    <property type="entry name" value="Aromatic_Lyase"/>
</dbReference>
<dbReference type="FunFam" id="1.10.275.10:FF:000005">
    <property type="entry name" value="Histidine ammonia-lyase"/>
    <property type="match status" value="1"/>
</dbReference>
<keyword evidence="1 2" id="KW-0456">Lyase</keyword>
<dbReference type="EC" id="4.3.1.3" evidence="2"/>
<dbReference type="InterPro" id="IPR022313">
    <property type="entry name" value="Phe/His_NH3-lyase_AS"/>
</dbReference>